<proteinExistence type="predicted"/>
<feature type="region of interest" description="Disordered" evidence="1">
    <location>
        <begin position="207"/>
        <end position="240"/>
    </location>
</feature>
<dbReference type="AlphaFoldDB" id="A0A4R6YEV1"/>
<dbReference type="Proteomes" id="UP000294958">
    <property type="component" value="Unassembled WGS sequence"/>
</dbReference>
<evidence type="ECO:0000313" key="2">
    <source>
        <dbReference type="EMBL" id="TDR34675.1"/>
    </source>
</evidence>
<dbReference type="RefSeq" id="WP_133675354.1">
    <property type="nucleotide sequence ID" value="NZ_SNZF01000013.1"/>
</dbReference>
<sequence length="256" mass="27371">MGLKALLEKIDDLPEETRSLYMEQKAGDKTVYVLDIEDIDNHPKVRGVITANNENKRKRDEYKAKVDDLEARVSALPEDFDADEWARLKAGEGGKPDEAIQALKDQHAKAVEALKAKHAKDLADKDALIGERDGYIDRTLIDGGLKDALLDVGVNPDLLDGALASLRGNVKVQKADDGSRSAIVETDLGDVPVTDFVKEWAGGRGKAYLGKPSGPGGEGNNGGGRGGIKVPAGDFGGDRDARTKAIANKFPELSGN</sequence>
<evidence type="ECO:0008006" key="4">
    <source>
        <dbReference type="Google" id="ProtNLM"/>
    </source>
</evidence>
<organism evidence="2 3">
    <name type="scientific">Aquamicrobium defluvii</name>
    <dbReference type="NCBI Taxonomy" id="69279"/>
    <lineage>
        <taxon>Bacteria</taxon>
        <taxon>Pseudomonadati</taxon>
        <taxon>Pseudomonadota</taxon>
        <taxon>Alphaproteobacteria</taxon>
        <taxon>Hyphomicrobiales</taxon>
        <taxon>Phyllobacteriaceae</taxon>
        <taxon>Aquamicrobium</taxon>
    </lineage>
</organism>
<gene>
    <name evidence="2" type="ORF">DES43_113106</name>
</gene>
<dbReference type="OrthoDB" id="8085812at2"/>
<accession>A0A4R6YEV1</accession>
<protein>
    <recommendedName>
        <fullName evidence="4">Phage minor structural protein GP20</fullName>
    </recommendedName>
</protein>
<feature type="compositionally biased region" description="Gly residues" evidence="1">
    <location>
        <begin position="213"/>
        <end position="227"/>
    </location>
</feature>
<reference evidence="2 3" key="1">
    <citation type="submission" date="2019-03" db="EMBL/GenBank/DDBJ databases">
        <title>Genomic Encyclopedia of Type Strains, Phase IV (KMG-IV): sequencing the most valuable type-strain genomes for metagenomic binning, comparative biology and taxonomic classification.</title>
        <authorList>
            <person name="Goeker M."/>
        </authorList>
    </citation>
    <scope>NUCLEOTIDE SEQUENCE [LARGE SCALE GENOMIC DNA]</scope>
    <source>
        <strain evidence="2 3">DSM 11603</strain>
    </source>
</reference>
<evidence type="ECO:0000313" key="3">
    <source>
        <dbReference type="Proteomes" id="UP000294958"/>
    </source>
</evidence>
<dbReference type="EMBL" id="SNZF01000013">
    <property type="protein sequence ID" value="TDR34675.1"/>
    <property type="molecule type" value="Genomic_DNA"/>
</dbReference>
<name>A0A4R6YEV1_9HYPH</name>
<keyword evidence="3" id="KW-1185">Reference proteome</keyword>
<evidence type="ECO:0000256" key="1">
    <source>
        <dbReference type="SAM" id="MobiDB-lite"/>
    </source>
</evidence>
<comment type="caution">
    <text evidence="2">The sequence shown here is derived from an EMBL/GenBank/DDBJ whole genome shotgun (WGS) entry which is preliminary data.</text>
</comment>